<evidence type="ECO:0000313" key="13">
    <source>
        <dbReference type="Proteomes" id="UP001159641"/>
    </source>
</evidence>
<comment type="pathway">
    <text evidence="1">Purine metabolism; purine nucleoside salvage.</text>
</comment>
<proteinExistence type="inferred from homology"/>
<dbReference type="EC" id="2.4.2.1" evidence="3"/>
<name>A0AB34GW06_ESCRO</name>
<dbReference type="PANTHER" id="PTHR11904">
    <property type="entry name" value="METHYLTHIOADENOSINE/PURINE NUCLEOSIDE PHOSPHORYLASE"/>
    <property type="match status" value="1"/>
</dbReference>
<evidence type="ECO:0000256" key="8">
    <source>
        <dbReference type="ARBA" id="ARBA00023950"/>
    </source>
</evidence>
<dbReference type="Proteomes" id="UP001159641">
    <property type="component" value="Unassembled WGS sequence"/>
</dbReference>
<evidence type="ECO:0000256" key="4">
    <source>
        <dbReference type="ARBA" id="ARBA00022676"/>
    </source>
</evidence>
<dbReference type="GO" id="GO:0005737">
    <property type="term" value="C:cytoplasm"/>
    <property type="evidence" value="ECO:0007669"/>
    <property type="project" value="TreeGrafter"/>
</dbReference>
<evidence type="ECO:0000256" key="6">
    <source>
        <dbReference type="ARBA" id="ARBA00023918"/>
    </source>
</evidence>
<keyword evidence="4" id="KW-0328">Glycosyltransferase</keyword>
<dbReference type="InterPro" id="IPR011268">
    <property type="entry name" value="Purine_phosphorylase"/>
</dbReference>
<evidence type="ECO:0000256" key="10">
    <source>
        <dbReference type="ARBA" id="ARBA00031036"/>
    </source>
</evidence>
<dbReference type="EMBL" id="JAIQCJ010002089">
    <property type="protein sequence ID" value="KAJ8783142.1"/>
    <property type="molecule type" value="Genomic_DNA"/>
</dbReference>
<comment type="similarity">
    <text evidence="2">Belongs to the PNP/MTAP phosphorylase family.</text>
</comment>
<evidence type="ECO:0000313" key="12">
    <source>
        <dbReference type="EMBL" id="KAJ8783142.1"/>
    </source>
</evidence>
<accession>A0AB34GW06</accession>
<reference evidence="12 13" key="1">
    <citation type="submission" date="2022-11" db="EMBL/GenBank/DDBJ databases">
        <title>Whole genome sequence of Eschrichtius robustus ER-17-0199.</title>
        <authorList>
            <person name="Bruniche-Olsen A."/>
            <person name="Black A.N."/>
            <person name="Fields C.J."/>
            <person name="Walden K."/>
            <person name="Dewoody J.A."/>
        </authorList>
    </citation>
    <scope>NUCLEOTIDE SEQUENCE [LARGE SCALE GENOMIC DNA]</scope>
    <source>
        <strain evidence="12">ER-17-0199</strain>
        <tissue evidence="12">Blubber</tissue>
    </source>
</reference>
<dbReference type="GO" id="GO:0004731">
    <property type="term" value="F:purine-nucleoside phosphorylase activity"/>
    <property type="evidence" value="ECO:0007669"/>
    <property type="project" value="UniProtKB-EC"/>
</dbReference>
<dbReference type="PANTHER" id="PTHR11904:SF12">
    <property type="entry name" value="PURINE NUCLEOSIDE PHOSPHORYLASE"/>
    <property type="match status" value="1"/>
</dbReference>
<gene>
    <name evidence="12" type="ORF">J1605_009750</name>
</gene>
<protein>
    <recommendedName>
        <fullName evidence="3">purine-nucleoside phosphorylase</fullName>
        <ecNumber evidence="3">2.4.2.1</ecNumber>
    </recommendedName>
    <alternativeName>
        <fullName evidence="10">Inosine-guanosine phosphorylase</fullName>
    </alternativeName>
</protein>
<keyword evidence="13" id="KW-1185">Reference proteome</keyword>
<evidence type="ECO:0000256" key="3">
    <source>
        <dbReference type="ARBA" id="ARBA00011886"/>
    </source>
</evidence>
<evidence type="ECO:0000259" key="11">
    <source>
        <dbReference type="Pfam" id="PF01048"/>
    </source>
</evidence>
<dbReference type="Pfam" id="PF01048">
    <property type="entry name" value="PNP_UDP_1"/>
    <property type="match status" value="1"/>
</dbReference>
<comment type="catalytic activity">
    <reaction evidence="8">
        <text>2'-deoxyinosine + phosphate = 2-deoxy-alpha-D-ribose 1-phosphate + hypoxanthine</text>
        <dbReference type="Rhea" id="RHEA:27750"/>
        <dbReference type="ChEBI" id="CHEBI:17368"/>
        <dbReference type="ChEBI" id="CHEBI:28997"/>
        <dbReference type="ChEBI" id="CHEBI:43474"/>
        <dbReference type="ChEBI" id="CHEBI:57259"/>
        <dbReference type="EC" id="2.4.2.1"/>
    </reaction>
</comment>
<evidence type="ECO:0000256" key="2">
    <source>
        <dbReference type="ARBA" id="ARBA00006751"/>
    </source>
</evidence>
<comment type="catalytic activity">
    <reaction evidence="7">
        <text>2'-deoxyguanosine + phosphate = 2-deoxy-alpha-D-ribose 1-phosphate + guanine</text>
        <dbReference type="Rhea" id="RHEA:27738"/>
        <dbReference type="ChEBI" id="CHEBI:16235"/>
        <dbReference type="ChEBI" id="CHEBI:17172"/>
        <dbReference type="ChEBI" id="CHEBI:43474"/>
        <dbReference type="ChEBI" id="CHEBI:57259"/>
        <dbReference type="EC" id="2.4.2.1"/>
    </reaction>
</comment>
<evidence type="ECO:0000256" key="9">
    <source>
        <dbReference type="ARBA" id="ARBA00023970"/>
    </source>
</evidence>
<dbReference type="SUPFAM" id="SSF53167">
    <property type="entry name" value="Purine and uridine phosphorylases"/>
    <property type="match status" value="1"/>
</dbReference>
<dbReference type="GO" id="GO:0009116">
    <property type="term" value="P:nucleoside metabolic process"/>
    <property type="evidence" value="ECO:0007669"/>
    <property type="project" value="InterPro"/>
</dbReference>
<sequence>MMVAGPSFETVAECHLSQKLGVDAVGMSTVPDVIVARHCGLRVFGLSLIHNKVILDYESQEKANHEKVLETGKQAAQKLEQFVFILLASIPLPYDAS</sequence>
<evidence type="ECO:0000256" key="1">
    <source>
        <dbReference type="ARBA" id="ARBA00005058"/>
    </source>
</evidence>
<evidence type="ECO:0000256" key="7">
    <source>
        <dbReference type="ARBA" id="ARBA00023929"/>
    </source>
</evidence>
<comment type="catalytic activity">
    <reaction evidence="9">
        <text>guanosine + phosphate = alpha-D-ribose 1-phosphate + guanine</text>
        <dbReference type="Rhea" id="RHEA:13233"/>
        <dbReference type="ChEBI" id="CHEBI:16235"/>
        <dbReference type="ChEBI" id="CHEBI:16750"/>
        <dbReference type="ChEBI" id="CHEBI:43474"/>
        <dbReference type="ChEBI" id="CHEBI:57720"/>
        <dbReference type="EC" id="2.4.2.1"/>
    </reaction>
</comment>
<dbReference type="Gene3D" id="3.40.50.1580">
    <property type="entry name" value="Nucleoside phosphorylase domain"/>
    <property type="match status" value="1"/>
</dbReference>
<dbReference type="InterPro" id="IPR000845">
    <property type="entry name" value="Nucleoside_phosphorylase_d"/>
</dbReference>
<organism evidence="12 13">
    <name type="scientific">Eschrichtius robustus</name>
    <name type="common">California gray whale</name>
    <name type="synonym">Eschrichtius gibbosus</name>
    <dbReference type="NCBI Taxonomy" id="9764"/>
    <lineage>
        <taxon>Eukaryota</taxon>
        <taxon>Metazoa</taxon>
        <taxon>Chordata</taxon>
        <taxon>Craniata</taxon>
        <taxon>Vertebrata</taxon>
        <taxon>Euteleostomi</taxon>
        <taxon>Mammalia</taxon>
        <taxon>Eutheria</taxon>
        <taxon>Laurasiatheria</taxon>
        <taxon>Artiodactyla</taxon>
        <taxon>Whippomorpha</taxon>
        <taxon>Cetacea</taxon>
        <taxon>Mysticeti</taxon>
        <taxon>Eschrichtiidae</taxon>
        <taxon>Eschrichtius</taxon>
    </lineage>
</organism>
<feature type="domain" description="Nucleoside phosphorylase" evidence="11">
    <location>
        <begin position="3"/>
        <end position="86"/>
    </location>
</feature>
<comment type="catalytic activity">
    <reaction evidence="6">
        <text>inosine + phosphate = alpha-D-ribose 1-phosphate + hypoxanthine</text>
        <dbReference type="Rhea" id="RHEA:27646"/>
        <dbReference type="ChEBI" id="CHEBI:17368"/>
        <dbReference type="ChEBI" id="CHEBI:17596"/>
        <dbReference type="ChEBI" id="CHEBI:43474"/>
        <dbReference type="ChEBI" id="CHEBI:57720"/>
        <dbReference type="EC" id="2.4.2.1"/>
    </reaction>
</comment>
<evidence type="ECO:0000256" key="5">
    <source>
        <dbReference type="ARBA" id="ARBA00022679"/>
    </source>
</evidence>
<dbReference type="AlphaFoldDB" id="A0AB34GW06"/>
<dbReference type="InterPro" id="IPR035994">
    <property type="entry name" value="Nucleoside_phosphorylase_sf"/>
</dbReference>
<comment type="caution">
    <text evidence="12">The sequence shown here is derived from an EMBL/GenBank/DDBJ whole genome shotgun (WGS) entry which is preliminary data.</text>
</comment>
<keyword evidence="5" id="KW-0808">Transferase</keyword>